<evidence type="ECO:0000313" key="3">
    <source>
        <dbReference type="Proteomes" id="UP001152797"/>
    </source>
</evidence>
<feature type="non-terminal residue" evidence="1">
    <location>
        <position position="62"/>
    </location>
</feature>
<reference evidence="1" key="1">
    <citation type="submission" date="2022-10" db="EMBL/GenBank/DDBJ databases">
        <authorList>
            <person name="Chen Y."/>
            <person name="Dougan E. K."/>
            <person name="Chan C."/>
            <person name="Rhodes N."/>
            <person name="Thang M."/>
        </authorList>
    </citation>
    <scope>NUCLEOTIDE SEQUENCE</scope>
</reference>
<dbReference type="EMBL" id="CAMXCT030004373">
    <property type="protein sequence ID" value="CAL4796078.1"/>
    <property type="molecule type" value="Genomic_DNA"/>
</dbReference>
<dbReference type="Proteomes" id="UP001152797">
    <property type="component" value="Unassembled WGS sequence"/>
</dbReference>
<sequence length="62" mass="7386">RQAVELQRRLQRQQFAAQLLKSWRQLTQAARRKREETLGNCAERFNSDQPKLVSQHAVLLER</sequence>
<dbReference type="AlphaFoldDB" id="A0A9P1DEI0"/>
<name>A0A9P1DEI0_9DINO</name>
<protein>
    <submittedName>
        <fullName evidence="1">Uncharacterized protein</fullName>
    </submittedName>
</protein>
<feature type="non-terminal residue" evidence="1">
    <location>
        <position position="1"/>
    </location>
</feature>
<dbReference type="EMBL" id="CAMXCT020004373">
    <property type="protein sequence ID" value="CAL1162141.1"/>
    <property type="molecule type" value="Genomic_DNA"/>
</dbReference>
<proteinExistence type="predicted"/>
<organism evidence="1">
    <name type="scientific">Cladocopium goreaui</name>
    <dbReference type="NCBI Taxonomy" id="2562237"/>
    <lineage>
        <taxon>Eukaryota</taxon>
        <taxon>Sar</taxon>
        <taxon>Alveolata</taxon>
        <taxon>Dinophyceae</taxon>
        <taxon>Suessiales</taxon>
        <taxon>Symbiodiniaceae</taxon>
        <taxon>Cladocopium</taxon>
    </lineage>
</organism>
<accession>A0A9P1DEI0</accession>
<dbReference type="EMBL" id="CAMXCT010004373">
    <property type="protein sequence ID" value="CAI4008766.1"/>
    <property type="molecule type" value="Genomic_DNA"/>
</dbReference>
<gene>
    <name evidence="1" type="ORF">C1SCF055_LOCUS34172</name>
</gene>
<evidence type="ECO:0000313" key="2">
    <source>
        <dbReference type="EMBL" id="CAL1162141.1"/>
    </source>
</evidence>
<keyword evidence="3" id="KW-1185">Reference proteome</keyword>
<reference evidence="2" key="2">
    <citation type="submission" date="2024-04" db="EMBL/GenBank/DDBJ databases">
        <authorList>
            <person name="Chen Y."/>
            <person name="Shah S."/>
            <person name="Dougan E. K."/>
            <person name="Thang M."/>
            <person name="Chan C."/>
        </authorList>
    </citation>
    <scope>NUCLEOTIDE SEQUENCE [LARGE SCALE GENOMIC DNA]</scope>
</reference>
<comment type="caution">
    <text evidence="1">The sequence shown here is derived from an EMBL/GenBank/DDBJ whole genome shotgun (WGS) entry which is preliminary data.</text>
</comment>
<evidence type="ECO:0000313" key="1">
    <source>
        <dbReference type="EMBL" id="CAI4008766.1"/>
    </source>
</evidence>